<keyword evidence="2" id="KW-0560">Oxidoreductase</keyword>
<dbReference type="PANTHER" id="PTHR24320">
    <property type="entry name" value="RETINOL DEHYDROGENASE"/>
    <property type="match status" value="1"/>
</dbReference>
<dbReference type="AlphaFoldDB" id="A0A6A6CZM5"/>
<dbReference type="GO" id="GO:0016491">
    <property type="term" value="F:oxidoreductase activity"/>
    <property type="evidence" value="ECO:0007669"/>
    <property type="project" value="UniProtKB-KW"/>
</dbReference>
<dbReference type="InterPro" id="IPR002347">
    <property type="entry name" value="SDR_fam"/>
</dbReference>
<accession>A0A6A6CZM5</accession>
<evidence type="ECO:0000313" key="3">
    <source>
        <dbReference type="EMBL" id="KAF2170826.1"/>
    </source>
</evidence>
<proteinExistence type="inferred from homology"/>
<keyword evidence="4" id="KW-1185">Reference proteome</keyword>
<sequence>MAATTHPNFNAKTEGKEVTEAFKDVVAGKTIMVTGVNTGGIGFSTSQALASQSPKHIIITGRSPDKLQASIDALKADYPNVDYRSLQVDLSSQASVRKAAEELLSWKDIPTLDIVINSAGVMGVAERTFTEDGIEMHFGTNVVGHFLLTNLIMPKLIAASKKNPKGATRIVNVSSQSPEVSSIRWSDMSFDKKNKDLPTSEQPNYEYLKGWGYTGMEDVAYVPVDAYHRSKVGNILFGIGLNKRLFAQHGIFSTGVHPGVIFTELGRNFSEDTMKSILDMMESGRFVPKTLGAGASNSLTAALDPKLAQVVGERKDGKDNWGAYMVDCQISGNANPPAVSSDEAEKLWKYCEGVVGETFGW</sequence>
<dbReference type="PRINTS" id="PR00081">
    <property type="entry name" value="GDHRDH"/>
</dbReference>
<gene>
    <name evidence="3" type="ORF">M409DRAFT_63876</name>
</gene>
<dbReference type="Gene3D" id="3.40.50.720">
    <property type="entry name" value="NAD(P)-binding Rossmann-like Domain"/>
    <property type="match status" value="1"/>
</dbReference>
<dbReference type="PANTHER" id="PTHR24320:SF283">
    <property type="entry name" value="RETINOL DEHYDROGENASE 11"/>
    <property type="match status" value="1"/>
</dbReference>
<evidence type="ECO:0000313" key="4">
    <source>
        <dbReference type="Proteomes" id="UP000799537"/>
    </source>
</evidence>
<evidence type="ECO:0000256" key="2">
    <source>
        <dbReference type="ARBA" id="ARBA00023002"/>
    </source>
</evidence>
<dbReference type="RefSeq" id="XP_033671715.1">
    <property type="nucleotide sequence ID" value="XM_033815813.1"/>
</dbReference>
<organism evidence="3 4">
    <name type="scientific">Zasmidium cellare ATCC 36951</name>
    <dbReference type="NCBI Taxonomy" id="1080233"/>
    <lineage>
        <taxon>Eukaryota</taxon>
        <taxon>Fungi</taxon>
        <taxon>Dikarya</taxon>
        <taxon>Ascomycota</taxon>
        <taxon>Pezizomycotina</taxon>
        <taxon>Dothideomycetes</taxon>
        <taxon>Dothideomycetidae</taxon>
        <taxon>Mycosphaerellales</taxon>
        <taxon>Mycosphaerellaceae</taxon>
        <taxon>Zasmidium</taxon>
    </lineage>
</organism>
<reference evidence="3" key="1">
    <citation type="journal article" date="2020" name="Stud. Mycol.">
        <title>101 Dothideomycetes genomes: a test case for predicting lifestyles and emergence of pathogens.</title>
        <authorList>
            <person name="Haridas S."/>
            <person name="Albert R."/>
            <person name="Binder M."/>
            <person name="Bloem J."/>
            <person name="Labutti K."/>
            <person name="Salamov A."/>
            <person name="Andreopoulos B."/>
            <person name="Baker S."/>
            <person name="Barry K."/>
            <person name="Bills G."/>
            <person name="Bluhm B."/>
            <person name="Cannon C."/>
            <person name="Castanera R."/>
            <person name="Culley D."/>
            <person name="Daum C."/>
            <person name="Ezra D."/>
            <person name="Gonzalez J."/>
            <person name="Henrissat B."/>
            <person name="Kuo A."/>
            <person name="Liang C."/>
            <person name="Lipzen A."/>
            <person name="Lutzoni F."/>
            <person name="Magnuson J."/>
            <person name="Mondo S."/>
            <person name="Nolan M."/>
            <person name="Ohm R."/>
            <person name="Pangilinan J."/>
            <person name="Park H.-J."/>
            <person name="Ramirez L."/>
            <person name="Alfaro M."/>
            <person name="Sun H."/>
            <person name="Tritt A."/>
            <person name="Yoshinaga Y."/>
            <person name="Zwiers L.-H."/>
            <person name="Turgeon B."/>
            <person name="Goodwin S."/>
            <person name="Spatafora J."/>
            <person name="Crous P."/>
            <person name="Grigoriev I."/>
        </authorList>
    </citation>
    <scope>NUCLEOTIDE SEQUENCE</scope>
    <source>
        <strain evidence="3">ATCC 36951</strain>
    </source>
</reference>
<evidence type="ECO:0000256" key="1">
    <source>
        <dbReference type="ARBA" id="ARBA00006484"/>
    </source>
</evidence>
<dbReference type="OrthoDB" id="191139at2759"/>
<protein>
    <recommendedName>
        <fullName evidence="5">Ketoreductase (KR) domain-containing protein</fullName>
    </recommendedName>
</protein>
<dbReference type="InterPro" id="IPR036291">
    <property type="entry name" value="NAD(P)-bd_dom_sf"/>
</dbReference>
<dbReference type="EMBL" id="ML993584">
    <property type="protein sequence ID" value="KAF2170826.1"/>
    <property type="molecule type" value="Genomic_DNA"/>
</dbReference>
<comment type="similarity">
    <text evidence="1">Belongs to the short-chain dehydrogenases/reductases (SDR) family.</text>
</comment>
<dbReference type="SUPFAM" id="SSF51735">
    <property type="entry name" value="NAD(P)-binding Rossmann-fold domains"/>
    <property type="match status" value="1"/>
</dbReference>
<dbReference type="Proteomes" id="UP000799537">
    <property type="component" value="Unassembled WGS sequence"/>
</dbReference>
<name>A0A6A6CZM5_ZASCE</name>
<dbReference type="GeneID" id="54569085"/>
<dbReference type="Pfam" id="PF00106">
    <property type="entry name" value="adh_short"/>
    <property type="match status" value="1"/>
</dbReference>
<evidence type="ECO:0008006" key="5">
    <source>
        <dbReference type="Google" id="ProtNLM"/>
    </source>
</evidence>